<protein>
    <recommendedName>
        <fullName evidence="3">Endonuclease/exonuclease/phosphatase domain-containing protein</fullName>
    </recommendedName>
</protein>
<evidence type="ECO:0000313" key="2">
    <source>
        <dbReference type="Proteomes" id="UP001633002"/>
    </source>
</evidence>
<sequence>MVTWNVRGVSRPEKAKIVKTWLQNKIGEARVIALQELKSVLNTYRLKGAEWIHHIKELEHHHTRRGSDHVPVSMTVVLNTIQPRRDSYFKMDVHALQDPEVRRKVQEAWENEPDKVRDDRRRWARGWCRLKSVLRSVRDLRELERKEEGPLEEEMAWRRERITESRHRRRLKR</sequence>
<evidence type="ECO:0000313" key="1">
    <source>
        <dbReference type="EMBL" id="KAL3678713.1"/>
    </source>
</evidence>
<dbReference type="EMBL" id="JBJQOH010000007">
    <property type="protein sequence ID" value="KAL3678713.1"/>
    <property type="molecule type" value="Genomic_DNA"/>
</dbReference>
<dbReference type="AlphaFoldDB" id="A0ABD3GIG3"/>
<proteinExistence type="predicted"/>
<reference evidence="1 2" key="1">
    <citation type="submission" date="2024-09" db="EMBL/GenBank/DDBJ databases">
        <title>Chromosome-scale assembly of Riccia sorocarpa.</title>
        <authorList>
            <person name="Paukszto L."/>
        </authorList>
    </citation>
    <scope>NUCLEOTIDE SEQUENCE [LARGE SCALE GENOMIC DNA]</scope>
    <source>
        <strain evidence="1">LP-2024</strain>
        <tissue evidence="1">Aerial parts of the thallus</tissue>
    </source>
</reference>
<keyword evidence="2" id="KW-1185">Reference proteome</keyword>
<evidence type="ECO:0008006" key="3">
    <source>
        <dbReference type="Google" id="ProtNLM"/>
    </source>
</evidence>
<organism evidence="1 2">
    <name type="scientific">Riccia sorocarpa</name>
    <dbReference type="NCBI Taxonomy" id="122646"/>
    <lineage>
        <taxon>Eukaryota</taxon>
        <taxon>Viridiplantae</taxon>
        <taxon>Streptophyta</taxon>
        <taxon>Embryophyta</taxon>
        <taxon>Marchantiophyta</taxon>
        <taxon>Marchantiopsida</taxon>
        <taxon>Marchantiidae</taxon>
        <taxon>Marchantiales</taxon>
        <taxon>Ricciaceae</taxon>
        <taxon>Riccia</taxon>
    </lineage>
</organism>
<accession>A0ABD3GIG3</accession>
<dbReference type="Proteomes" id="UP001633002">
    <property type="component" value="Unassembled WGS sequence"/>
</dbReference>
<gene>
    <name evidence="1" type="ORF">R1sor_021669</name>
</gene>
<name>A0ABD3GIG3_9MARC</name>
<comment type="caution">
    <text evidence="1">The sequence shown here is derived from an EMBL/GenBank/DDBJ whole genome shotgun (WGS) entry which is preliminary data.</text>
</comment>